<reference evidence="1" key="1">
    <citation type="submission" date="2014-02" db="EMBL/GenBank/DDBJ databases">
        <title>Expanding our view of genomic diversity in Candidatus Accumulibacter clades.</title>
        <authorList>
            <person name="Skennerton C.T."/>
            <person name="Barr J.J."/>
            <person name="Slater F.R."/>
            <person name="Bond P.L."/>
            <person name="Tyson G.W."/>
        </authorList>
    </citation>
    <scope>NUCLEOTIDE SEQUENCE [LARGE SCALE GENOMIC DNA]</scope>
</reference>
<dbReference type="AlphaFoldDB" id="A0A011P601"/>
<accession>A0A011P601</accession>
<dbReference type="EMBL" id="JEMY01000006">
    <property type="protein sequence ID" value="EXI90398.1"/>
    <property type="molecule type" value="Genomic_DNA"/>
</dbReference>
<organism evidence="1 2">
    <name type="scientific">Accumulibacter regalis</name>
    <dbReference type="NCBI Taxonomy" id="522306"/>
    <lineage>
        <taxon>Bacteria</taxon>
        <taxon>Pseudomonadati</taxon>
        <taxon>Pseudomonadota</taxon>
        <taxon>Betaproteobacteria</taxon>
        <taxon>Candidatus Accumulibacter</taxon>
    </lineage>
</organism>
<dbReference type="Proteomes" id="UP000022141">
    <property type="component" value="Unassembled WGS sequence"/>
</dbReference>
<name>A0A011P601_ACCRE</name>
<protein>
    <submittedName>
        <fullName evidence="1">Uncharacterized protein</fullName>
    </submittedName>
</protein>
<evidence type="ECO:0000313" key="1">
    <source>
        <dbReference type="EMBL" id="EXI90398.1"/>
    </source>
</evidence>
<gene>
    <name evidence="1" type="ORF">AW11_00753</name>
</gene>
<keyword evidence="2" id="KW-1185">Reference proteome</keyword>
<sequence>MPPEQATEHRNVTEEGQLARRPAVLVADQSGEQLVLAVLETQDAGRRARADPISDGTRLGLHPIDDIAHLEGHLDGHFVVEVDRRFDVQLEADIDVGDRLGDKAGRRGRRSDVGHPFANQDLGFLAVARANARIGQQIDVGVGLVGADHDRSDGGPDGRRVEIAQVVQGQRSAARRRQRSQCQRVRPVDAQVAKSRTLDLEDLHFEHHFGLRHILQGNQLLGDANRFRAVANHEQIQLLVNHHILALEDCLQRGGDGLGVGIGQVEGLHRQRLVVTLFHRRVRVDQDRVAIEDTLFELVGQQHQVDRRLDAAVAQENGDFLIGAQILVENEVQPGGARNHFENGFQRCIPELDGDRFAVGRFQHRLLGDTGTALVNDAQQFQRAFVAGVGGEDLAQARARRGGVAPAPRGQRFAVQDVVATCRVHQLQADQRPLVTRLQRQRASKSRPGGVVARFRQGPFAVVEAGIDVAFLRPRIGNAILGGAWFEGDRVLNPGQPGIDLFGRKQLLAFGERRLRGTACQQQRRSHAQAAPPPACRSALLRLLLAHDGDPPMEMVCDCFSGR</sequence>
<evidence type="ECO:0000313" key="2">
    <source>
        <dbReference type="Proteomes" id="UP000022141"/>
    </source>
</evidence>
<comment type="caution">
    <text evidence="1">The sequence shown here is derived from an EMBL/GenBank/DDBJ whole genome shotgun (WGS) entry which is preliminary data.</text>
</comment>
<proteinExistence type="predicted"/>